<gene>
    <name evidence="5" type="ORF">O4H49_14955</name>
</gene>
<comment type="similarity">
    <text evidence="1">Belongs to the inositol monophosphatase superfamily.</text>
</comment>
<dbReference type="Gene3D" id="3.30.540.10">
    <property type="entry name" value="Fructose-1,6-Bisphosphatase, subunit A, domain 1"/>
    <property type="match status" value="1"/>
</dbReference>
<dbReference type="InterPro" id="IPR000760">
    <property type="entry name" value="Inositol_monophosphatase-like"/>
</dbReference>
<name>A0ABT4LLV1_9PROT</name>
<dbReference type="InterPro" id="IPR020583">
    <property type="entry name" value="Inositol_monoP_metal-BS"/>
</dbReference>
<protein>
    <submittedName>
        <fullName evidence="5">Inositol monophosphatase</fullName>
    </submittedName>
</protein>
<keyword evidence="2" id="KW-0479">Metal-binding</keyword>
<dbReference type="Pfam" id="PF00459">
    <property type="entry name" value="Inositol_P"/>
    <property type="match status" value="1"/>
</dbReference>
<dbReference type="PROSITE" id="PS00629">
    <property type="entry name" value="IMP_1"/>
    <property type="match status" value="1"/>
</dbReference>
<evidence type="ECO:0000256" key="4">
    <source>
        <dbReference type="ARBA" id="ARBA00022842"/>
    </source>
</evidence>
<dbReference type="PRINTS" id="PR00377">
    <property type="entry name" value="IMPHPHTASES"/>
</dbReference>
<proteinExistence type="inferred from homology"/>
<keyword evidence="4" id="KW-0460">Magnesium</keyword>
<dbReference type="RefSeq" id="WP_269424232.1">
    <property type="nucleotide sequence ID" value="NZ_JAPWGY010000005.1"/>
</dbReference>
<evidence type="ECO:0000313" key="5">
    <source>
        <dbReference type="EMBL" id="MCZ4282086.1"/>
    </source>
</evidence>
<evidence type="ECO:0000313" key="6">
    <source>
        <dbReference type="Proteomes" id="UP001069802"/>
    </source>
</evidence>
<dbReference type="PANTHER" id="PTHR20854:SF4">
    <property type="entry name" value="INOSITOL-1-MONOPHOSPHATASE-RELATED"/>
    <property type="match status" value="1"/>
</dbReference>
<comment type="caution">
    <text evidence="5">The sequence shown here is derived from an EMBL/GenBank/DDBJ whole genome shotgun (WGS) entry which is preliminary data.</text>
</comment>
<organism evidence="5 6">
    <name type="scientific">Kiloniella laminariae</name>
    <dbReference type="NCBI Taxonomy" id="454162"/>
    <lineage>
        <taxon>Bacteria</taxon>
        <taxon>Pseudomonadati</taxon>
        <taxon>Pseudomonadota</taxon>
        <taxon>Alphaproteobacteria</taxon>
        <taxon>Rhodospirillales</taxon>
        <taxon>Kiloniellaceae</taxon>
        <taxon>Kiloniella</taxon>
    </lineage>
</organism>
<keyword evidence="3" id="KW-0378">Hydrolase</keyword>
<evidence type="ECO:0000256" key="1">
    <source>
        <dbReference type="ARBA" id="ARBA00009759"/>
    </source>
</evidence>
<keyword evidence="6" id="KW-1185">Reference proteome</keyword>
<dbReference type="Proteomes" id="UP001069802">
    <property type="component" value="Unassembled WGS sequence"/>
</dbReference>
<dbReference type="SUPFAM" id="SSF56655">
    <property type="entry name" value="Carbohydrate phosphatase"/>
    <property type="match status" value="1"/>
</dbReference>
<dbReference type="PANTHER" id="PTHR20854">
    <property type="entry name" value="INOSITOL MONOPHOSPHATASE"/>
    <property type="match status" value="1"/>
</dbReference>
<evidence type="ECO:0000256" key="2">
    <source>
        <dbReference type="ARBA" id="ARBA00022723"/>
    </source>
</evidence>
<dbReference type="Gene3D" id="3.40.190.80">
    <property type="match status" value="1"/>
</dbReference>
<sequence>MSIKLDQIPSFLRSVAETEIMPRFRNLAQGEVLQKKGGETVTIADLETEKHLSRLLLDLFPGSYVIGEEKVAERPDLLNGLPDEKLVWVIDPIDGTNNFARGSETFRTMLALLYQGETIGAWIYDPVRQILLEAQKGEGARLDGRPLVLSKPFPLSSSDCIGTLHGSENSDPLLAKTVQRNRDQLNVVKTLRCAGADYERLSRSETHFALFTRLMPWDHLPGILIHQEAGGYSACLDGEEYRSHSYAKEGLLLAPNKQIWNEIRDVLLPAIPGK</sequence>
<accession>A0ABT4LLV1</accession>
<reference evidence="5" key="1">
    <citation type="submission" date="2022-12" db="EMBL/GenBank/DDBJ databases">
        <title>Bacterial isolates from different developmental stages of Nematostella vectensis.</title>
        <authorList>
            <person name="Fraune S."/>
        </authorList>
    </citation>
    <scope>NUCLEOTIDE SEQUENCE</scope>
    <source>
        <strain evidence="5">G21630-S1</strain>
    </source>
</reference>
<dbReference type="EMBL" id="JAPWGY010000005">
    <property type="protein sequence ID" value="MCZ4282086.1"/>
    <property type="molecule type" value="Genomic_DNA"/>
</dbReference>
<evidence type="ECO:0000256" key="3">
    <source>
        <dbReference type="ARBA" id="ARBA00022801"/>
    </source>
</evidence>